<dbReference type="AlphaFoldDB" id="X1AIR6"/>
<dbReference type="Gene3D" id="3.90.1210.10">
    <property type="entry name" value="Antifreeze-like/N-acetylneuraminic acid synthase C-terminal domain"/>
    <property type="match status" value="1"/>
</dbReference>
<comment type="caution">
    <text evidence="1">The sequence shown here is derived from an EMBL/GenBank/DDBJ whole genome shotgun (WGS) entry which is preliminary data.</text>
</comment>
<accession>X1AIR6</accession>
<reference evidence="1" key="1">
    <citation type="journal article" date="2014" name="Front. Microbiol.">
        <title>High frequency of phylogenetically diverse reductive dehalogenase-homologous genes in deep subseafloor sedimentary metagenomes.</title>
        <authorList>
            <person name="Kawai M."/>
            <person name="Futagami T."/>
            <person name="Toyoda A."/>
            <person name="Takaki Y."/>
            <person name="Nishi S."/>
            <person name="Hori S."/>
            <person name="Arai W."/>
            <person name="Tsubouchi T."/>
            <person name="Morono Y."/>
            <person name="Uchiyama I."/>
            <person name="Ito T."/>
            <person name="Fujiyama A."/>
            <person name="Inagaki F."/>
            <person name="Takami H."/>
        </authorList>
    </citation>
    <scope>NUCLEOTIDE SEQUENCE</scope>
    <source>
        <strain evidence="1">Expedition CK06-06</strain>
    </source>
</reference>
<sequence length="35" mass="4225">CPGNGIKPDEIKYVIDRNLKRNKKYDEVLYWEDLV</sequence>
<dbReference type="EMBL" id="BART01009866">
    <property type="protein sequence ID" value="GAG81984.1"/>
    <property type="molecule type" value="Genomic_DNA"/>
</dbReference>
<dbReference type="SUPFAM" id="SSF51269">
    <property type="entry name" value="AFP III-like domain"/>
    <property type="match status" value="1"/>
</dbReference>
<dbReference type="InterPro" id="IPR036732">
    <property type="entry name" value="AFP_Neu5c_C_sf"/>
</dbReference>
<name>X1AIR6_9ZZZZ</name>
<evidence type="ECO:0000313" key="1">
    <source>
        <dbReference type="EMBL" id="GAG81984.1"/>
    </source>
</evidence>
<feature type="non-terminal residue" evidence="1">
    <location>
        <position position="1"/>
    </location>
</feature>
<proteinExistence type="predicted"/>
<organism evidence="1">
    <name type="scientific">marine sediment metagenome</name>
    <dbReference type="NCBI Taxonomy" id="412755"/>
    <lineage>
        <taxon>unclassified sequences</taxon>
        <taxon>metagenomes</taxon>
        <taxon>ecological metagenomes</taxon>
    </lineage>
</organism>
<evidence type="ECO:0008006" key="2">
    <source>
        <dbReference type="Google" id="ProtNLM"/>
    </source>
</evidence>
<gene>
    <name evidence="1" type="ORF">S01H4_21712</name>
</gene>
<protein>
    <recommendedName>
        <fullName evidence="2">AFP-like domain-containing protein</fullName>
    </recommendedName>
</protein>